<dbReference type="AlphaFoldDB" id="A0A1I3BNV4"/>
<dbReference type="InterPro" id="IPR052180">
    <property type="entry name" value="NhaC_Na-H+_Antiporter"/>
</dbReference>
<dbReference type="GO" id="GO:0015297">
    <property type="term" value="F:antiporter activity"/>
    <property type="evidence" value="ECO:0007669"/>
    <property type="project" value="UniProtKB-KW"/>
</dbReference>
<evidence type="ECO:0000259" key="10">
    <source>
        <dbReference type="Pfam" id="PF03553"/>
    </source>
</evidence>
<feature type="transmembrane region" description="Helical" evidence="9">
    <location>
        <begin position="317"/>
        <end position="341"/>
    </location>
</feature>
<keyword evidence="3" id="KW-0050">Antiport</keyword>
<dbReference type="InterPro" id="IPR004770">
    <property type="entry name" value="Na/H_antiport_NhaC"/>
</dbReference>
<keyword evidence="5 9" id="KW-0812">Transmembrane</keyword>
<dbReference type="Pfam" id="PF03553">
    <property type="entry name" value="Na_H_antiporter"/>
    <property type="match status" value="1"/>
</dbReference>
<dbReference type="EMBL" id="FOQE01000008">
    <property type="protein sequence ID" value="SFH63952.1"/>
    <property type="molecule type" value="Genomic_DNA"/>
</dbReference>
<organism evidence="11 12">
    <name type="scientific">Pisciglobus halotolerans</name>
    <dbReference type="NCBI Taxonomy" id="745365"/>
    <lineage>
        <taxon>Bacteria</taxon>
        <taxon>Bacillati</taxon>
        <taxon>Bacillota</taxon>
        <taxon>Bacilli</taxon>
        <taxon>Lactobacillales</taxon>
        <taxon>Carnobacteriaceae</taxon>
    </lineage>
</organism>
<feature type="transmembrane region" description="Helical" evidence="9">
    <location>
        <begin position="134"/>
        <end position="162"/>
    </location>
</feature>
<comment type="similarity">
    <text evidence="8">Belongs to the NhaC Na(+)/H(+) (TC 2.A.35) antiporter family.</text>
</comment>
<dbReference type="PANTHER" id="PTHR33451">
    <property type="entry name" value="MALATE-2H(+)/NA(+)-LACTATE ANTIPORTER"/>
    <property type="match status" value="1"/>
</dbReference>
<evidence type="ECO:0000256" key="8">
    <source>
        <dbReference type="ARBA" id="ARBA00038435"/>
    </source>
</evidence>
<dbReference type="RefSeq" id="WP_092091731.1">
    <property type="nucleotide sequence ID" value="NZ_FOQE01000008.1"/>
</dbReference>
<dbReference type="GO" id="GO:0005886">
    <property type="term" value="C:plasma membrane"/>
    <property type="evidence" value="ECO:0007669"/>
    <property type="project" value="UniProtKB-SubCell"/>
</dbReference>
<proteinExistence type="inferred from homology"/>
<protein>
    <submittedName>
        <fullName evidence="11">Putative tyrosine permease, NhaC family</fullName>
    </submittedName>
</protein>
<feature type="transmembrane region" description="Helical" evidence="9">
    <location>
        <begin position="191"/>
        <end position="212"/>
    </location>
</feature>
<dbReference type="InterPro" id="IPR018461">
    <property type="entry name" value="Na/H_Antiport_NhaC-like_C"/>
</dbReference>
<evidence type="ECO:0000256" key="3">
    <source>
        <dbReference type="ARBA" id="ARBA00022449"/>
    </source>
</evidence>
<sequence>MNQKNQPSITEATIVLSITVFSIALGVVVLQLSPPIAILFAIAVIMIYAAIKKIPFEQLHEGIINGIKPGIIPIFIFILVGALIAIWIQAGIIPTLMVYGFKIISVKWFVPSVFIACAIVGSAVGSAFTVMSTIGIAFFGIGITLGIHPPLIVGAIASGAVFGDKMSPLSESTNLAAAIAEVDLFKHIQHLLWSTIPAFLVSLVLFSILGMTSQSMQLVEISEVVQVLENNFSISLFALVPLFLMFVCAWKKIPAIMTILINIGVAILFILFQNQNTSVSDIATALESGYVSTTGHQQIDLLLSRGGIESMMPTVSLIILTLSLGGLLMETGLITTVMSLLSKKIRSISGVVTATLLTSIGVNLFIGEQFLSVILPGNAFKKIYKDNGVDLTVLSRTLEDGGTVINYLVPWGIAGSFVASTFDVPTLAYLPFAFFSLLSPLFSLLSAWTGWGISMAEGQPNGENES</sequence>
<comment type="subcellular location">
    <subcellularLocation>
        <location evidence="1">Cell membrane</location>
        <topology evidence="1">Multi-pass membrane protein</topology>
    </subcellularLocation>
</comment>
<feature type="transmembrane region" description="Helical" evidence="9">
    <location>
        <begin position="71"/>
        <end position="96"/>
    </location>
</feature>
<keyword evidence="12" id="KW-1185">Reference proteome</keyword>
<accession>A0A1I3BNV4</accession>
<evidence type="ECO:0000256" key="1">
    <source>
        <dbReference type="ARBA" id="ARBA00004651"/>
    </source>
</evidence>
<feature type="transmembrane region" description="Helical" evidence="9">
    <location>
        <begin position="429"/>
        <end position="451"/>
    </location>
</feature>
<evidence type="ECO:0000256" key="7">
    <source>
        <dbReference type="ARBA" id="ARBA00023136"/>
    </source>
</evidence>
<dbReference type="NCBIfam" id="TIGR00931">
    <property type="entry name" value="antiport_nhaC"/>
    <property type="match status" value="1"/>
</dbReference>
<feature type="transmembrane region" description="Helical" evidence="9">
    <location>
        <begin position="12"/>
        <end position="30"/>
    </location>
</feature>
<evidence type="ECO:0000256" key="4">
    <source>
        <dbReference type="ARBA" id="ARBA00022475"/>
    </source>
</evidence>
<dbReference type="PANTHER" id="PTHR33451:SF6">
    <property type="entry name" value="NA(+)_H(+) ANTIPORTER NHAC"/>
    <property type="match status" value="1"/>
</dbReference>
<dbReference type="OrthoDB" id="9762978at2"/>
<feature type="transmembrane region" description="Helical" evidence="9">
    <location>
        <begin position="35"/>
        <end position="51"/>
    </location>
</feature>
<keyword evidence="7 9" id="KW-0472">Membrane</keyword>
<feature type="transmembrane region" description="Helical" evidence="9">
    <location>
        <begin position="232"/>
        <end position="250"/>
    </location>
</feature>
<evidence type="ECO:0000313" key="12">
    <source>
        <dbReference type="Proteomes" id="UP000198668"/>
    </source>
</evidence>
<reference evidence="11 12" key="1">
    <citation type="submission" date="2016-10" db="EMBL/GenBank/DDBJ databases">
        <authorList>
            <person name="de Groot N.N."/>
        </authorList>
    </citation>
    <scope>NUCLEOTIDE SEQUENCE [LARGE SCALE GENOMIC DNA]</scope>
    <source>
        <strain evidence="11 12">DSM 27630</strain>
    </source>
</reference>
<keyword evidence="2" id="KW-0813">Transport</keyword>
<evidence type="ECO:0000256" key="2">
    <source>
        <dbReference type="ARBA" id="ARBA00022448"/>
    </source>
</evidence>
<feature type="transmembrane region" description="Helical" evidence="9">
    <location>
        <begin position="348"/>
        <end position="366"/>
    </location>
</feature>
<evidence type="ECO:0000256" key="6">
    <source>
        <dbReference type="ARBA" id="ARBA00022989"/>
    </source>
</evidence>
<evidence type="ECO:0000256" key="5">
    <source>
        <dbReference type="ARBA" id="ARBA00022692"/>
    </source>
</evidence>
<feature type="domain" description="Na+/H+ antiporter NhaC-like C-terminal" evidence="10">
    <location>
        <begin position="159"/>
        <end position="451"/>
    </location>
</feature>
<dbReference type="Proteomes" id="UP000198668">
    <property type="component" value="Unassembled WGS sequence"/>
</dbReference>
<gene>
    <name evidence="11" type="ORF">SAMN04489868_10825</name>
</gene>
<feature type="transmembrane region" description="Helical" evidence="9">
    <location>
        <begin position="255"/>
        <end position="272"/>
    </location>
</feature>
<keyword evidence="4" id="KW-1003">Cell membrane</keyword>
<feature type="transmembrane region" description="Helical" evidence="9">
    <location>
        <begin position="108"/>
        <end position="128"/>
    </location>
</feature>
<evidence type="ECO:0000256" key="9">
    <source>
        <dbReference type="SAM" id="Phobius"/>
    </source>
</evidence>
<keyword evidence="6 9" id="KW-1133">Transmembrane helix</keyword>
<name>A0A1I3BNV4_9LACT</name>
<evidence type="ECO:0000313" key="11">
    <source>
        <dbReference type="EMBL" id="SFH63952.1"/>
    </source>
</evidence>